<evidence type="ECO:0000313" key="1">
    <source>
        <dbReference type="EMBL" id="KAK7345721.1"/>
    </source>
</evidence>
<comment type="caution">
    <text evidence="1">The sequence shown here is derived from an EMBL/GenBank/DDBJ whole genome shotgun (WGS) entry which is preliminary data.</text>
</comment>
<proteinExistence type="predicted"/>
<evidence type="ECO:0000313" key="2">
    <source>
        <dbReference type="Proteomes" id="UP001367508"/>
    </source>
</evidence>
<dbReference type="Proteomes" id="UP001367508">
    <property type="component" value="Unassembled WGS sequence"/>
</dbReference>
<reference evidence="1 2" key="1">
    <citation type="submission" date="2024-01" db="EMBL/GenBank/DDBJ databases">
        <title>The genomes of 5 underutilized Papilionoideae crops provide insights into root nodulation and disease resistanc.</title>
        <authorList>
            <person name="Jiang F."/>
        </authorList>
    </citation>
    <scope>NUCLEOTIDE SEQUENCE [LARGE SCALE GENOMIC DNA]</scope>
    <source>
        <strain evidence="1">LVBAO_FW01</strain>
        <tissue evidence="1">Leaves</tissue>
    </source>
</reference>
<protein>
    <submittedName>
        <fullName evidence="1">Uncharacterized protein</fullName>
    </submittedName>
</protein>
<accession>A0AAN9M0U1</accession>
<gene>
    <name evidence="1" type="ORF">VNO77_16331</name>
</gene>
<name>A0AAN9M0U1_CANGL</name>
<organism evidence="1 2">
    <name type="scientific">Canavalia gladiata</name>
    <name type="common">Sword bean</name>
    <name type="synonym">Dolichos gladiatus</name>
    <dbReference type="NCBI Taxonomy" id="3824"/>
    <lineage>
        <taxon>Eukaryota</taxon>
        <taxon>Viridiplantae</taxon>
        <taxon>Streptophyta</taxon>
        <taxon>Embryophyta</taxon>
        <taxon>Tracheophyta</taxon>
        <taxon>Spermatophyta</taxon>
        <taxon>Magnoliopsida</taxon>
        <taxon>eudicotyledons</taxon>
        <taxon>Gunneridae</taxon>
        <taxon>Pentapetalae</taxon>
        <taxon>rosids</taxon>
        <taxon>fabids</taxon>
        <taxon>Fabales</taxon>
        <taxon>Fabaceae</taxon>
        <taxon>Papilionoideae</taxon>
        <taxon>50 kb inversion clade</taxon>
        <taxon>NPAAA clade</taxon>
        <taxon>indigoferoid/millettioid clade</taxon>
        <taxon>Phaseoleae</taxon>
        <taxon>Canavalia</taxon>
    </lineage>
</organism>
<sequence length="72" mass="8720">MYSHHTISLFKRDPKCFCIFLHNVEYVVMFDDDNNSRYLLIPNVNAFESNSKCDEFDYAYQRFYVDFNCLLV</sequence>
<dbReference type="EMBL" id="JAYMYQ010000003">
    <property type="protein sequence ID" value="KAK7345721.1"/>
    <property type="molecule type" value="Genomic_DNA"/>
</dbReference>
<keyword evidence="2" id="KW-1185">Reference proteome</keyword>
<dbReference type="AlphaFoldDB" id="A0AAN9M0U1"/>